<name>A0ABZ2CAM0_9BACI</name>
<dbReference type="EMBL" id="CP137640">
    <property type="protein sequence ID" value="WVX79057.1"/>
    <property type="molecule type" value="Genomic_DNA"/>
</dbReference>
<keyword evidence="2" id="KW-1185">Reference proteome</keyword>
<protein>
    <submittedName>
        <fullName evidence="1">Uncharacterized protein</fullName>
    </submittedName>
</protein>
<reference evidence="1 2" key="1">
    <citation type="submission" date="2023-10" db="EMBL/GenBank/DDBJ databases">
        <title>Niallia locisalis sp.nov. isolated from a salt pond sample.</title>
        <authorList>
            <person name="Li X.-J."/>
            <person name="Dong L."/>
        </authorList>
    </citation>
    <scope>NUCLEOTIDE SEQUENCE [LARGE SCALE GENOMIC DNA]</scope>
    <source>
        <strain evidence="1 2">DSM 29761</strain>
    </source>
</reference>
<proteinExistence type="predicted"/>
<dbReference type="Proteomes" id="UP001357223">
    <property type="component" value="Chromosome"/>
</dbReference>
<dbReference type="RefSeq" id="WP_338447991.1">
    <property type="nucleotide sequence ID" value="NZ_CP137640.1"/>
</dbReference>
<evidence type="ECO:0000313" key="2">
    <source>
        <dbReference type="Proteomes" id="UP001357223"/>
    </source>
</evidence>
<evidence type="ECO:0000313" key="1">
    <source>
        <dbReference type="EMBL" id="WVX79057.1"/>
    </source>
</evidence>
<gene>
    <name evidence="1" type="ORF">R4Z09_17275</name>
</gene>
<organism evidence="1 2">
    <name type="scientific">Niallia oryzisoli</name>
    <dbReference type="NCBI Taxonomy" id="1737571"/>
    <lineage>
        <taxon>Bacteria</taxon>
        <taxon>Bacillati</taxon>
        <taxon>Bacillota</taxon>
        <taxon>Bacilli</taxon>
        <taxon>Bacillales</taxon>
        <taxon>Bacillaceae</taxon>
        <taxon>Niallia</taxon>
    </lineage>
</organism>
<accession>A0ABZ2CAM0</accession>
<sequence length="64" mass="7350">MLLVCRNHVTDGLKEISAPHIEKVPPENNTNCAFCMDKAVYRLFYFRPLPVKEKELVKTTANQS</sequence>